<dbReference type="GO" id="GO:0006048">
    <property type="term" value="P:UDP-N-acetylglucosamine biosynthetic process"/>
    <property type="evidence" value="ECO:0007669"/>
    <property type="project" value="UniProtKB-UniPathway"/>
</dbReference>
<protein>
    <recommendedName>
        <fullName evidence="9">N-acetyltransferase domain-containing protein</fullName>
    </recommendedName>
</protein>
<comment type="subcellular location">
    <subcellularLocation>
        <location evidence="1">Endomembrane system</location>
        <topology evidence="1">Peripheral membrane protein</topology>
    </subcellularLocation>
    <subcellularLocation>
        <location evidence="2">Endoplasmic reticulum membrane</location>
    </subcellularLocation>
</comment>
<dbReference type="UniPathway" id="UPA00113">
    <property type="reaction ID" value="UER00529"/>
</dbReference>
<evidence type="ECO:0000259" key="9">
    <source>
        <dbReference type="PROSITE" id="PS51186"/>
    </source>
</evidence>
<evidence type="ECO:0000313" key="11">
    <source>
        <dbReference type="Proteomes" id="UP000683000"/>
    </source>
</evidence>
<evidence type="ECO:0000256" key="4">
    <source>
        <dbReference type="ARBA" id="ARBA00022679"/>
    </source>
</evidence>
<evidence type="ECO:0000256" key="1">
    <source>
        <dbReference type="ARBA" id="ARBA00004184"/>
    </source>
</evidence>
<keyword evidence="6" id="KW-0472">Membrane</keyword>
<feature type="domain" description="N-acetyltransferase" evidence="9">
    <location>
        <begin position="457"/>
        <end position="608"/>
    </location>
</feature>
<dbReference type="Gene3D" id="3.40.630.30">
    <property type="match status" value="1"/>
</dbReference>
<dbReference type="InterPro" id="IPR000182">
    <property type="entry name" value="GNAT_dom"/>
</dbReference>
<dbReference type="FunFam" id="3.40.630.30:FF:000048">
    <property type="entry name" value="Glucosamine 6-phosphate N-acetyltransferase"/>
    <property type="match status" value="1"/>
</dbReference>
<accession>A0A8I2YG80</accession>
<comment type="caution">
    <text evidence="10">The sequence shown here is derived from an EMBL/GenBank/DDBJ whole genome shotgun (WGS) entry which is preliminary data.</text>
</comment>
<evidence type="ECO:0000256" key="2">
    <source>
        <dbReference type="ARBA" id="ARBA00004586"/>
    </source>
</evidence>
<organism evidence="10 11">
    <name type="scientific">Boletus reticuloceps</name>
    <dbReference type="NCBI Taxonomy" id="495285"/>
    <lineage>
        <taxon>Eukaryota</taxon>
        <taxon>Fungi</taxon>
        <taxon>Dikarya</taxon>
        <taxon>Basidiomycota</taxon>
        <taxon>Agaricomycotina</taxon>
        <taxon>Agaricomycetes</taxon>
        <taxon>Agaricomycetidae</taxon>
        <taxon>Boletales</taxon>
        <taxon>Boletineae</taxon>
        <taxon>Boletaceae</taxon>
        <taxon>Boletoideae</taxon>
        <taxon>Boletus</taxon>
    </lineage>
</organism>
<dbReference type="PROSITE" id="PS51186">
    <property type="entry name" value="GNAT"/>
    <property type="match status" value="1"/>
</dbReference>
<dbReference type="AlphaFoldDB" id="A0A8I2YG80"/>
<keyword evidence="4" id="KW-0808">Transferase</keyword>
<dbReference type="PANTHER" id="PTHR13355">
    <property type="entry name" value="GLUCOSAMINE 6-PHOSPHATE N-ACETYLTRANSFERASE"/>
    <property type="match status" value="1"/>
</dbReference>
<evidence type="ECO:0000256" key="5">
    <source>
        <dbReference type="ARBA" id="ARBA00022824"/>
    </source>
</evidence>
<dbReference type="PANTHER" id="PTHR13355:SF11">
    <property type="entry name" value="GLUCOSAMINE 6-PHOSPHATE N-ACETYLTRANSFERASE"/>
    <property type="match status" value="1"/>
</dbReference>
<dbReference type="OrthoDB" id="420564at2759"/>
<dbReference type="SUPFAM" id="SSF55729">
    <property type="entry name" value="Acyl-CoA N-acyltransferases (Nat)"/>
    <property type="match status" value="1"/>
</dbReference>
<reference evidence="10" key="1">
    <citation type="submission" date="2021-03" db="EMBL/GenBank/DDBJ databases">
        <title>Evolutionary innovations through gain and loss of genes in the ectomycorrhizal Boletales.</title>
        <authorList>
            <person name="Wu G."/>
            <person name="Miyauchi S."/>
            <person name="Morin E."/>
            <person name="Yang Z.-L."/>
            <person name="Xu J."/>
            <person name="Martin F.M."/>
        </authorList>
    </citation>
    <scope>NUCLEOTIDE SEQUENCE</scope>
    <source>
        <strain evidence="10">BR01</strain>
    </source>
</reference>
<evidence type="ECO:0000256" key="3">
    <source>
        <dbReference type="ARBA" id="ARBA00011738"/>
    </source>
</evidence>
<dbReference type="GO" id="GO:0004343">
    <property type="term" value="F:glucosamine 6-phosphate N-acetyltransferase activity"/>
    <property type="evidence" value="ECO:0007669"/>
    <property type="project" value="TreeGrafter"/>
</dbReference>
<name>A0A8I2YG80_9AGAM</name>
<dbReference type="InterPro" id="IPR016181">
    <property type="entry name" value="Acyl_CoA_acyltransferase"/>
</dbReference>
<dbReference type="EMBL" id="JAGFBS010000037">
    <property type="protein sequence ID" value="KAG6371267.1"/>
    <property type="molecule type" value="Genomic_DNA"/>
</dbReference>
<keyword evidence="7" id="KW-0012">Acyltransferase</keyword>
<dbReference type="Proteomes" id="UP000683000">
    <property type="component" value="Unassembled WGS sequence"/>
</dbReference>
<evidence type="ECO:0000256" key="7">
    <source>
        <dbReference type="ARBA" id="ARBA00023315"/>
    </source>
</evidence>
<feature type="region of interest" description="Disordered" evidence="8">
    <location>
        <begin position="1"/>
        <end position="33"/>
    </location>
</feature>
<evidence type="ECO:0000256" key="6">
    <source>
        <dbReference type="ARBA" id="ARBA00023136"/>
    </source>
</evidence>
<comment type="subunit">
    <text evidence="3">Homodimer.</text>
</comment>
<dbReference type="CDD" id="cd04301">
    <property type="entry name" value="NAT_SF"/>
    <property type="match status" value="1"/>
</dbReference>
<gene>
    <name evidence="10" type="ORF">JVT61DRAFT_9732</name>
</gene>
<feature type="compositionally biased region" description="Basic and acidic residues" evidence="8">
    <location>
        <begin position="1"/>
        <end position="10"/>
    </location>
</feature>
<dbReference type="InterPro" id="IPR039143">
    <property type="entry name" value="GNPNAT1-like"/>
</dbReference>
<dbReference type="GO" id="GO:0005789">
    <property type="term" value="C:endoplasmic reticulum membrane"/>
    <property type="evidence" value="ECO:0007669"/>
    <property type="project" value="UniProtKB-SubCell"/>
</dbReference>
<keyword evidence="11" id="KW-1185">Reference proteome</keyword>
<evidence type="ECO:0000256" key="8">
    <source>
        <dbReference type="SAM" id="MobiDB-lite"/>
    </source>
</evidence>
<keyword evidence="5" id="KW-0256">Endoplasmic reticulum</keyword>
<dbReference type="Pfam" id="PF00583">
    <property type="entry name" value="Acetyltransf_1"/>
    <property type="match status" value="1"/>
</dbReference>
<proteinExistence type="predicted"/>
<sequence length="608" mass="67538">MAAYTRDQRWRPRRGKPTDHCSPQPGASSSDTSFVLKDLEKRVATMSVDSTGFASELVRLRHVKPVASYSWVDAPVPTIVVPGSPWIWADERPPVKQVPLDAEVQCIHHDASKMGDHSPMLPLFAAIDAMNDDFAYAELDLVTDRNGLRKLLRYIDNTRTDDFRIDVDLIGKTCLFTRQEEAATLVGQQTGYGREYLKAATKAPVACDKVVDHHRIITYKFGSLNILLGFTADACIETKHDDDDFLASFSSLSLGGNTDKPSKANEPGSAAGFDMQFTPSRSLVPQANLIEVKTRSIYRDPNWREIYPQLYLSQTAWLYMAKHNRGAFEPVEKISLTGEEMRPYAEMMEGSLGKLKNLLKVILKAVREQGEGVPLSLVRQGGTLSLWRRKKGSGKPFGEEIRSKFKGRVPVAPSASKRVFPLPTYPLTLVYSVMSLDLMFPQELISLEVSKLLPAELTIRPLASTDYKRGHLDVLSVLSVVNDLGEAAWVNQFHAMRAAPQTYYSLVIIDNASDRIVGVGSIFIERKFLRGLGSVGHIEDIAVDKSQQGKKLGQRIIQALTHMSENSGCYKTILNCSDANIPFYEKCGFVKKENEMVRVVVAHGGGGD</sequence>
<evidence type="ECO:0000313" key="10">
    <source>
        <dbReference type="EMBL" id="KAG6371267.1"/>
    </source>
</evidence>